<evidence type="ECO:0000256" key="7">
    <source>
        <dbReference type="ARBA" id="ARBA00022842"/>
    </source>
</evidence>
<dbReference type="Gene3D" id="1.10.150.20">
    <property type="entry name" value="5' to 3' exonuclease, C-terminal subdomain"/>
    <property type="match status" value="2"/>
</dbReference>
<name>A0ABU8XMZ4_9PROT</name>
<evidence type="ECO:0000256" key="9">
    <source>
        <dbReference type="ARBA" id="ARBA00023204"/>
    </source>
</evidence>
<gene>
    <name evidence="12 15" type="primary">ligA</name>
    <name evidence="15" type="ORF">U1T56_05350</name>
</gene>
<dbReference type="Pfam" id="PF01653">
    <property type="entry name" value="DNA_ligase_aden"/>
    <property type="match status" value="1"/>
</dbReference>
<proteinExistence type="inferred from homology"/>
<evidence type="ECO:0000256" key="1">
    <source>
        <dbReference type="ARBA" id="ARBA00004067"/>
    </source>
</evidence>
<keyword evidence="3 12" id="KW-0235">DNA replication</keyword>
<dbReference type="InterPro" id="IPR018239">
    <property type="entry name" value="DNA_ligase_AS"/>
</dbReference>
<keyword evidence="9 12" id="KW-0234">DNA repair</keyword>
<keyword evidence="8 12" id="KW-0520">NAD</keyword>
<dbReference type="InterPro" id="IPR041663">
    <property type="entry name" value="DisA/LigA_HHH"/>
</dbReference>
<dbReference type="InterPro" id="IPR012340">
    <property type="entry name" value="NA-bd_OB-fold"/>
</dbReference>
<evidence type="ECO:0000256" key="8">
    <source>
        <dbReference type="ARBA" id="ARBA00023027"/>
    </source>
</evidence>
<evidence type="ECO:0000256" key="6">
    <source>
        <dbReference type="ARBA" id="ARBA00022833"/>
    </source>
</evidence>
<dbReference type="InterPro" id="IPR036420">
    <property type="entry name" value="BRCT_dom_sf"/>
</dbReference>
<comment type="function">
    <text evidence="1 12">DNA ligase that catalyzes the formation of phosphodiester linkages between 5'-phosphoryl and 3'-hydroxyl groups in double-stranded DNA using NAD as a coenzyme and as the energy source for the reaction. It is essential for DNA replication and repair of damaged DNA.</text>
</comment>
<feature type="binding site" evidence="12">
    <location>
        <begin position="47"/>
        <end position="51"/>
    </location>
    <ligand>
        <name>NAD(+)</name>
        <dbReference type="ChEBI" id="CHEBI:57540"/>
    </ligand>
</feature>
<keyword evidence="5 12" id="KW-0227">DNA damage</keyword>
<keyword evidence="7 12" id="KW-0460">Magnesium</keyword>
<dbReference type="PIRSF" id="PIRSF001604">
    <property type="entry name" value="LigA"/>
    <property type="match status" value="1"/>
</dbReference>
<keyword evidence="2 12" id="KW-0436">Ligase</keyword>
<protein>
    <recommendedName>
        <fullName evidence="12 13">DNA ligase</fullName>
        <ecNumber evidence="12 13">6.5.1.2</ecNumber>
    </recommendedName>
    <alternativeName>
        <fullName evidence="12">Polydeoxyribonucleotide synthase [NAD(+)]</fullName>
    </alternativeName>
</protein>
<dbReference type="PANTHER" id="PTHR23389">
    <property type="entry name" value="CHROMOSOME TRANSMISSION FIDELITY FACTOR 18"/>
    <property type="match status" value="1"/>
</dbReference>
<dbReference type="PROSITE" id="PS01056">
    <property type="entry name" value="DNA_LIGASE_N2"/>
    <property type="match status" value="1"/>
</dbReference>
<dbReference type="NCBIfam" id="NF005932">
    <property type="entry name" value="PRK07956.1"/>
    <property type="match status" value="1"/>
</dbReference>
<keyword evidence="6 12" id="KW-0862">Zinc</keyword>
<evidence type="ECO:0000256" key="13">
    <source>
        <dbReference type="RuleBase" id="RU000618"/>
    </source>
</evidence>
<dbReference type="Pfam" id="PF12826">
    <property type="entry name" value="HHH_2"/>
    <property type="match status" value="1"/>
</dbReference>
<organism evidence="15 16">
    <name type="scientific">Benzoatithermus flavus</name>
    <dbReference type="NCBI Taxonomy" id="3108223"/>
    <lineage>
        <taxon>Bacteria</taxon>
        <taxon>Pseudomonadati</taxon>
        <taxon>Pseudomonadota</taxon>
        <taxon>Alphaproteobacteria</taxon>
        <taxon>Geminicoccales</taxon>
        <taxon>Geminicoccaceae</taxon>
        <taxon>Benzoatithermus</taxon>
    </lineage>
</organism>
<evidence type="ECO:0000259" key="14">
    <source>
        <dbReference type="PROSITE" id="PS50172"/>
    </source>
</evidence>
<feature type="binding site" evidence="12">
    <location>
        <position position="427"/>
    </location>
    <ligand>
        <name>Zn(2+)</name>
        <dbReference type="ChEBI" id="CHEBI:29105"/>
    </ligand>
</feature>
<comment type="caution">
    <text evidence="12">Lacks conserved residue(s) required for the propagation of feature annotation.</text>
</comment>
<dbReference type="InterPro" id="IPR013840">
    <property type="entry name" value="DNAligase_N"/>
</dbReference>
<dbReference type="InterPro" id="IPR013839">
    <property type="entry name" value="DNAligase_adenylation"/>
</dbReference>
<dbReference type="SUPFAM" id="SSF47781">
    <property type="entry name" value="RuvA domain 2-like"/>
    <property type="match status" value="1"/>
</dbReference>
<dbReference type="Pfam" id="PF03119">
    <property type="entry name" value="DNA_ligase_ZBD"/>
    <property type="match status" value="1"/>
</dbReference>
<comment type="catalytic activity">
    <reaction evidence="11 12 13">
        <text>NAD(+) + (deoxyribonucleotide)n-3'-hydroxyl + 5'-phospho-(deoxyribonucleotide)m = (deoxyribonucleotide)n+m + AMP + beta-nicotinamide D-nucleotide.</text>
        <dbReference type="EC" id="6.5.1.2"/>
    </reaction>
</comment>
<feature type="binding site" evidence="12">
    <location>
        <begin position="96"/>
        <end position="97"/>
    </location>
    <ligand>
        <name>NAD(+)</name>
        <dbReference type="ChEBI" id="CHEBI:57540"/>
    </ligand>
</feature>
<dbReference type="PROSITE" id="PS01055">
    <property type="entry name" value="DNA_LIGASE_N1"/>
    <property type="match status" value="1"/>
</dbReference>
<dbReference type="HAMAP" id="MF_01588">
    <property type="entry name" value="DNA_ligase_A"/>
    <property type="match status" value="1"/>
</dbReference>
<feature type="binding site" evidence="12">
    <location>
        <position position="424"/>
    </location>
    <ligand>
        <name>Zn(2+)</name>
        <dbReference type="ChEBI" id="CHEBI:29105"/>
    </ligand>
</feature>
<feature type="binding site" evidence="12">
    <location>
        <position position="130"/>
    </location>
    <ligand>
        <name>NAD(+)</name>
        <dbReference type="ChEBI" id="CHEBI:57540"/>
    </ligand>
</feature>
<dbReference type="SUPFAM" id="SSF50249">
    <property type="entry name" value="Nucleic acid-binding proteins"/>
    <property type="match status" value="1"/>
</dbReference>
<evidence type="ECO:0000256" key="10">
    <source>
        <dbReference type="ARBA" id="ARBA00023211"/>
    </source>
</evidence>
<evidence type="ECO:0000313" key="15">
    <source>
        <dbReference type="EMBL" id="MEK0082566.1"/>
    </source>
</evidence>
<feature type="binding site" evidence="12">
    <location>
        <position position="330"/>
    </location>
    <ligand>
        <name>NAD(+)</name>
        <dbReference type="ChEBI" id="CHEBI:57540"/>
    </ligand>
</feature>
<dbReference type="InterPro" id="IPR001357">
    <property type="entry name" value="BRCT_dom"/>
</dbReference>
<dbReference type="GO" id="GO:0003911">
    <property type="term" value="F:DNA ligase (NAD+) activity"/>
    <property type="evidence" value="ECO:0007669"/>
    <property type="project" value="UniProtKB-EC"/>
</dbReference>
<dbReference type="InterPro" id="IPR001679">
    <property type="entry name" value="DNA_ligase"/>
</dbReference>
<feature type="binding site" evidence="12">
    <location>
        <position position="306"/>
    </location>
    <ligand>
        <name>NAD(+)</name>
        <dbReference type="ChEBI" id="CHEBI:57540"/>
    </ligand>
</feature>
<dbReference type="SMART" id="SM00292">
    <property type="entry name" value="BRCT"/>
    <property type="match status" value="1"/>
</dbReference>
<dbReference type="Pfam" id="PF00533">
    <property type="entry name" value="BRCT"/>
    <property type="match status" value="1"/>
</dbReference>
<dbReference type="Gene3D" id="3.40.50.10190">
    <property type="entry name" value="BRCT domain"/>
    <property type="match status" value="1"/>
</dbReference>
<evidence type="ECO:0000256" key="11">
    <source>
        <dbReference type="ARBA" id="ARBA00034005"/>
    </source>
</evidence>
<dbReference type="InterPro" id="IPR004149">
    <property type="entry name" value="Znf_DNAligase_C4"/>
</dbReference>
<comment type="cofactor">
    <cofactor evidence="12">
        <name>Mg(2+)</name>
        <dbReference type="ChEBI" id="CHEBI:18420"/>
    </cofactor>
    <cofactor evidence="12">
        <name>Mn(2+)</name>
        <dbReference type="ChEBI" id="CHEBI:29035"/>
    </cofactor>
</comment>
<dbReference type="SUPFAM" id="SSF52113">
    <property type="entry name" value="BRCT domain"/>
    <property type="match status" value="1"/>
</dbReference>
<dbReference type="InterPro" id="IPR004150">
    <property type="entry name" value="NAD_DNA_ligase_OB"/>
</dbReference>
<feature type="binding site" evidence="12">
    <location>
        <position position="190"/>
    </location>
    <ligand>
        <name>NAD(+)</name>
        <dbReference type="ChEBI" id="CHEBI:57540"/>
    </ligand>
</feature>
<dbReference type="Gene3D" id="1.10.287.610">
    <property type="entry name" value="Helix hairpin bin"/>
    <property type="match status" value="1"/>
</dbReference>
<dbReference type="Proteomes" id="UP001375743">
    <property type="component" value="Unassembled WGS sequence"/>
</dbReference>
<accession>A0ABU8XMZ4</accession>
<keyword evidence="10 12" id="KW-0464">Manganese</keyword>
<evidence type="ECO:0000256" key="12">
    <source>
        <dbReference type="HAMAP-Rule" id="MF_01588"/>
    </source>
</evidence>
<dbReference type="EMBL" id="JBBLZC010000004">
    <property type="protein sequence ID" value="MEK0082566.1"/>
    <property type="molecule type" value="Genomic_DNA"/>
</dbReference>
<dbReference type="InterPro" id="IPR010994">
    <property type="entry name" value="RuvA_2-like"/>
</dbReference>
<keyword evidence="16" id="KW-1185">Reference proteome</keyword>
<dbReference type="Gene3D" id="6.20.10.30">
    <property type="match status" value="1"/>
</dbReference>
<feature type="active site" description="N6-AMP-lysine intermediate" evidence="12">
    <location>
        <position position="132"/>
    </location>
</feature>
<evidence type="ECO:0000256" key="5">
    <source>
        <dbReference type="ARBA" id="ARBA00022763"/>
    </source>
</evidence>
<feature type="binding site" evidence="12">
    <location>
        <position position="448"/>
    </location>
    <ligand>
        <name>Zn(2+)</name>
        <dbReference type="ChEBI" id="CHEBI:29105"/>
    </ligand>
</feature>
<dbReference type="Gene3D" id="3.30.470.30">
    <property type="entry name" value="DNA ligase/mRNA capping enzyme"/>
    <property type="match status" value="1"/>
</dbReference>
<dbReference type="PANTHER" id="PTHR23389:SF9">
    <property type="entry name" value="DNA LIGASE"/>
    <property type="match status" value="1"/>
</dbReference>
<evidence type="ECO:0000256" key="3">
    <source>
        <dbReference type="ARBA" id="ARBA00022705"/>
    </source>
</evidence>
<dbReference type="CDD" id="cd17748">
    <property type="entry name" value="BRCT_DNA_ligase_like"/>
    <property type="match status" value="1"/>
</dbReference>
<comment type="caution">
    <text evidence="15">The sequence shown here is derived from an EMBL/GenBank/DDBJ whole genome shotgun (WGS) entry which is preliminary data.</text>
</comment>
<reference evidence="15 16" key="1">
    <citation type="submission" date="2024-01" db="EMBL/GenBank/DDBJ databases">
        <title>Multi-omics insights into the function and evolution of sodium benzoate biodegradation pathways in Benzoatithermus flavus gen. nov., sp. nov. from hot spring.</title>
        <authorList>
            <person name="Hu C.-J."/>
            <person name="Li W.-J."/>
        </authorList>
    </citation>
    <scope>NUCLEOTIDE SEQUENCE [LARGE SCALE GENOMIC DNA]</scope>
    <source>
        <strain evidence="15 16">SYSU G07066</strain>
    </source>
</reference>
<sequence>MKRPETFERPVEALSEQEAAAELAWLAEEIARHDRLYYRDAAPEISDAEYDHLRARNAALERRFPALIRADSPSLRVGAAPVEAFGKVVHTVPMLSLDNAMTEEDLREFVARIRRFLNLPADVPLDFVAEPKIDGLSCSLRYENGLLVRGATRGDGTVGEDVTANVRTIRDIPQRLAVADPPAVLEVRGEVFMERPDFLSLNERREAAGEPPFMNPRNAAAGSLRQLDSRITASRRLRFFAYGWGEADPPIRGTYSGFLERLKAMGFRVNPEARRCASVEELLEYHRAIGERRHALPYDIDGVVDKIDRIDLQERLGFVGRAPRWAIAHKFAAQQAETVVKAITIQVGRTGALTPVAELEPITVGGVVVSRATLHNQDYIEAKDIRVGDTVVIQRAGDVIPQVVAVVAGRRPEGTVPFVFPDHCPQCGSLAVRPEGEAIRRCTGGLICPAQLAERLRHFVSRNAFDIEGLGRKQVPQLLAAGLVKSPVDLFRLARDESKLRALAKLEGWAARKVQKLKEAIEARRTIPLDRFIYALGIRFVGEVNARMLARHYGTYERWRDAMLALARGDEEAKAELDVIDGVGPALIEQLADFFKEPHNIEAIEDLAAELTIEPVAAVKTSTSPLSGKTIVFTGSLERMTRAEAKARAEALGAKVAGSVSRSTDYVVAGAEAGSKLAKAQEFGVKVLSEADWLSLAGR</sequence>
<dbReference type="Gene3D" id="2.40.50.140">
    <property type="entry name" value="Nucleic acid-binding proteins"/>
    <property type="match status" value="1"/>
</dbReference>
<evidence type="ECO:0000256" key="2">
    <source>
        <dbReference type="ARBA" id="ARBA00022598"/>
    </source>
</evidence>
<feature type="domain" description="BRCT" evidence="14">
    <location>
        <begin position="621"/>
        <end position="694"/>
    </location>
</feature>
<comment type="similarity">
    <text evidence="12">Belongs to the NAD-dependent DNA ligase family. LigA subfamily.</text>
</comment>
<dbReference type="SMART" id="SM00532">
    <property type="entry name" value="LIGANc"/>
    <property type="match status" value="1"/>
</dbReference>
<dbReference type="EC" id="6.5.1.2" evidence="12 13"/>
<evidence type="ECO:0000256" key="4">
    <source>
        <dbReference type="ARBA" id="ARBA00022723"/>
    </source>
</evidence>
<dbReference type="NCBIfam" id="TIGR00575">
    <property type="entry name" value="dnlj"/>
    <property type="match status" value="1"/>
</dbReference>
<evidence type="ECO:0000313" key="16">
    <source>
        <dbReference type="Proteomes" id="UP001375743"/>
    </source>
</evidence>
<feature type="binding site" evidence="12">
    <location>
        <position position="153"/>
    </location>
    <ligand>
        <name>NAD(+)</name>
        <dbReference type="ChEBI" id="CHEBI:57540"/>
    </ligand>
</feature>
<keyword evidence="4 12" id="KW-0479">Metal-binding</keyword>
<dbReference type="InterPro" id="IPR033136">
    <property type="entry name" value="DNA_ligase_CS"/>
</dbReference>
<dbReference type="RefSeq" id="WP_418158419.1">
    <property type="nucleotide sequence ID" value="NZ_JBBLZC010000004.1"/>
</dbReference>
<dbReference type="SUPFAM" id="SSF56091">
    <property type="entry name" value="DNA ligase/mRNA capping enzyme, catalytic domain"/>
    <property type="match status" value="1"/>
</dbReference>
<dbReference type="Pfam" id="PF03120">
    <property type="entry name" value="OB_DNA_ligase"/>
    <property type="match status" value="1"/>
</dbReference>
<dbReference type="PROSITE" id="PS50172">
    <property type="entry name" value="BRCT"/>
    <property type="match status" value="1"/>
</dbReference>
<dbReference type="CDD" id="cd00114">
    <property type="entry name" value="LIGANc"/>
    <property type="match status" value="1"/>
</dbReference>